<dbReference type="GO" id="GO:0005737">
    <property type="term" value="C:cytoplasm"/>
    <property type="evidence" value="ECO:0007669"/>
    <property type="project" value="UniProtKB-SubCell"/>
</dbReference>
<evidence type="ECO:0008006" key="12">
    <source>
        <dbReference type="Google" id="ProtNLM"/>
    </source>
</evidence>
<gene>
    <name evidence="10" type="ORF">Poli38472_007281</name>
</gene>
<feature type="domain" description="Importin subunit beta-1/Transportin-1-like TPR repeats" evidence="8">
    <location>
        <begin position="468"/>
        <end position="654"/>
    </location>
</feature>
<evidence type="ECO:0000259" key="9">
    <source>
        <dbReference type="Pfam" id="PF25780"/>
    </source>
</evidence>
<organism evidence="10 11">
    <name type="scientific">Pythium oligandrum</name>
    <name type="common">Mycoparasitic fungus</name>
    <dbReference type="NCBI Taxonomy" id="41045"/>
    <lineage>
        <taxon>Eukaryota</taxon>
        <taxon>Sar</taxon>
        <taxon>Stramenopiles</taxon>
        <taxon>Oomycota</taxon>
        <taxon>Peronosporomycetes</taxon>
        <taxon>Pythiales</taxon>
        <taxon>Pythiaceae</taxon>
        <taxon>Pythium</taxon>
    </lineage>
</organism>
<evidence type="ECO:0000313" key="11">
    <source>
        <dbReference type="Proteomes" id="UP000794436"/>
    </source>
</evidence>
<dbReference type="InterPro" id="IPR057672">
    <property type="entry name" value="TPR_IPO4/5"/>
</dbReference>
<comment type="subcellular location">
    <subcellularLocation>
        <location evidence="2">Cytoplasm</location>
    </subcellularLocation>
    <subcellularLocation>
        <location evidence="1">Nucleus</location>
    </subcellularLocation>
</comment>
<keyword evidence="11" id="KW-1185">Reference proteome</keyword>
<evidence type="ECO:0000256" key="7">
    <source>
        <dbReference type="ARBA" id="ARBA00023242"/>
    </source>
</evidence>
<dbReference type="GO" id="GO:0005634">
    <property type="term" value="C:nucleus"/>
    <property type="evidence" value="ECO:0007669"/>
    <property type="project" value="UniProtKB-SubCell"/>
</dbReference>
<dbReference type="SUPFAM" id="SSF48371">
    <property type="entry name" value="ARM repeat"/>
    <property type="match status" value="2"/>
</dbReference>
<dbReference type="AlphaFoldDB" id="A0A8K1C9G0"/>
<feature type="domain" description="IPO4/5-like TPR repeats" evidence="9">
    <location>
        <begin position="99"/>
        <end position="266"/>
    </location>
</feature>
<evidence type="ECO:0000256" key="5">
    <source>
        <dbReference type="ARBA" id="ARBA00022737"/>
    </source>
</evidence>
<dbReference type="EMBL" id="SPLM01000110">
    <property type="protein sequence ID" value="TMW59136.1"/>
    <property type="molecule type" value="Genomic_DNA"/>
</dbReference>
<keyword evidence="5" id="KW-0677">Repeat</keyword>
<dbReference type="Pfam" id="PF25574">
    <property type="entry name" value="TPR_IMB1"/>
    <property type="match status" value="1"/>
</dbReference>
<dbReference type="InterPro" id="IPR016024">
    <property type="entry name" value="ARM-type_fold"/>
</dbReference>
<evidence type="ECO:0000256" key="1">
    <source>
        <dbReference type="ARBA" id="ARBA00004123"/>
    </source>
</evidence>
<evidence type="ECO:0000259" key="8">
    <source>
        <dbReference type="Pfam" id="PF25574"/>
    </source>
</evidence>
<proteinExistence type="predicted"/>
<evidence type="ECO:0000256" key="3">
    <source>
        <dbReference type="ARBA" id="ARBA00022448"/>
    </source>
</evidence>
<name>A0A8K1C9G0_PYTOL</name>
<dbReference type="PANTHER" id="PTHR10527">
    <property type="entry name" value="IMPORTIN BETA"/>
    <property type="match status" value="1"/>
</dbReference>
<dbReference type="Pfam" id="PF18808">
    <property type="entry name" value="Importin_rep_4"/>
    <property type="match status" value="1"/>
</dbReference>
<dbReference type="InterPro" id="IPR040122">
    <property type="entry name" value="Importin_beta"/>
</dbReference>
<keyword evidence="4" id="KW-0963">Cytoplasm</keyword>
<evidence type="ECO:0000256" key="2">
    <source>
        <dbReference type="ARBA" id="ARBA00004496"/>
    </source>
</evidence>
<accession>A0A8K1C9G0</accession>
<comment type="caution">
    <text evidence="10">The sequence shown here is derived from an EMBL/GenBank/DDBJ whole genome shotgun (WGS) entry which is preliminary data.</text>
</comment>
<dbReference type="Gene3D" id="1.25.10.10">
    <property type="entry name" value="Leucine-rich Repeat Variant"/>
    <property type="match status" value="1"/>
</dbReference>
<dbReference type="OrthoDB" id="543373at2759"/>
<dbReference type="GO" id="GO:0006606">
    <property type="term" value="P:protein import into nucleus"/>
    <property type="evidence" value="ECO:0007669"/>
    <property type="project" value="InterPro"/>
</dbReference>
<dbReference type="InterPro" id="IPR058584">
    <property type="entry name" value="IMB1_TNPO1-like_TPR"/>
</dbReference>
<evidence type="ECO:0000256" key="6">
    <source>
        <dbReference type="ARBA" id="ARBA00022927"/>
    </source>
</evidence>
<reference evidence="10" key="1">
    <citation type="submission" date="2019-03" db="EMBL/GenBank/DDBJ databases">
        <title>Long read genome sequence of the mycoparasitic Pythium oligandrum ATCC 38472 isolated from sugarbeet rhizosphere.</title>
        <authorList>
            <person name="Gaulin E."/>
        </authorList>
    </citation>
    <scope>NUCLEOTIDE SEQUENCE</scope>
    <source>
        <strain evidence="10">ATCC 38472_TT</strain>
    </source>
</reference>
<keyword evidence="6" id="KW-0653">Protein transport</keyword>
<dbReference type="Proteomes" id="UP000794436">
    <property type="component" value="Unassembled WGS sequence"/>
</dbReference>
<dbReference type="InterPro" id="IPR011989">
    <property type="entry name" value="ARM-like"/>
</dbReference>
<keyword evidence="3" id="KW-0813">Transport</keyword>
<dbReference type="Pfam" id="PF25780">
    <property type="entry name" value="TPR_IPO5"/>
    <property type="match status" value="1"/>
</dbReference>
<dbReference type="InterPro" id="IPR041653">
    <property type="entry name" value="Importin_rep_4"/>
</dbReference>
<protein>
    <recommendedName>
        <fullName evidence="12">TOG domain-containing protein</fullName>
    </recommendedName>
</protein>
<evidence type="ECO:0000313" key="10">
    <source>
        <dbReference type="EMBL" id="TMW59136.1"/>
    </source>
</evidence>
<keyword evidence="7" id="KW-0539">Nucleus</keyword>
<sequence>MQSASDWEALLWSLMAMDNTERNRAEAVFAELKTQSDVTLTGLLDIVHSTRSDDVRGLAAVLLRRVLLRDAVSLWPEASEAVQTALKERLLTVLSAEENRSIRRKVCDTVGELASSILEDGQWDDLLPTLLQWMETPNVTLRETTLRVLEMIAIYLASMLESSDGDLQVQFERTVLQTLAKSLSDTEGRVAVNAVRALSMLLINMDSLEIQQPDLLHNTLALVLGALHRMLNTQRFDEVMETLEVLIEVTEPHAPYFKPLLREFVETMVQIADPTASQVPDGCRQLAMEFLVSIAENAAAACRKLPKNLFVNAVYPVTFRMMLELDDLETWSVTTCEDEEDTHEISNFDVGSEALERLVGAIGAKKSLPKCFALIQEYAARGDSWVHRHAALVGLCQILEILSQDELDEITKHLLTQANDPHPRVCCTAIDVIGQMSMDQGPHFQEAYHQQALTVLLHYLQDTEKPRLQAHAATALRQFIDMCAPEILTPYLENLLQQLFHVLQNAPLASSAHHVVREQTITALSSVATVAGQAFAQYYSAVMPLLHEILVSCLKESTTSGFSGAFTLGGITLECISLIGVAVGRGLFATDAVEIMKLMAEMQSTPAIVENEGIRTYLLQAWARFAKCLGSDFAPYLPIVMPTLLQAAMQQAEFEVDPTTMLRDDDETSSTTSSNDDIQIAQVNDKCLSIRTSILEEKATACQLLAGMVTDLEAAFFPYAEQVTQVLAPLMTDSVHSDIRTASISAMAALVRCVALANATNEQTIKQMVDFALGRLVHALTSEPELDLVMTIMQSMKHCIDHAQASHPHVVLNDAQLREVVQALLLVLADSFQRRAIKRAERSIAHGEEFEGEDGIVYEDVAVPTGDADSDDDESENVEQEVQFLMADCIGHLAKTHGAAFFPVFQGLVWEKIVELSAAHCLPEDRKLALYVLDDVLEHCGPPAMSQMETFVPLLVDVLQTSEGYPPLVQAAAYGLGVCGRLGGPLFAHHAPSTLQLLLDVVALPHAQESYMRNATDNAVSAIGLICEHHANVVDAATLFPKWLSMLPLRGDIEESVQVLQRLCRYVRERNEFVLGADGRHVALVVRVFAETMAHARSFTRGVGEDAFGELRQAIADALALLRASLPQDAMTQAWSTLTPTQQSALHALFT</sequence>
<evidence type="ECO:0000256" key="4">
    <source>
        <dbReference type="ARBA" id="ARBA00022490"/>
    </source>
</evidence>